<accession>A0A3N9U2Y5</accession>
<name>A0A3N9U2Y5_9VIBR</name>
<sequence>MSDKKPLRVLFCMGINQNFFDAPREEQLEVWAAFGAMWNGIHDTAGVEVIGNMDDDQTMVGPSDQAPWTTYLLADVVDYETVTACCNLLRTTAVGETPYKLWRYVKIEARIGRELIVQRA</sequence>
<keyword evidence="2" id="KW-1185">Reference proteome</keyword>
<comment type="caution">
    <text evidence="1">The sequence shown here is derived from an EMBL/GenBank/DDBJ whole genome shotgun (WGS) entry which is preliminary data.</text>
</comment>
<gene>
    <name evidence="1" type="ORF">EES38_14395</name>
</gene>
<protein>
    <submittedName>
        <fullName evidence="1">IacB protein</fullName>
    </submittedName>
</protein>
<reference evidence="1 2" key="1">
    <citation type="submission" date="2018-11" db="EMBL/GenBank/DDBJ databases">
        <title>Vibrio LJC006 sp. nov., isolated from seawater during the bloom of the enteromorpha.</title>
        <authorList>
            <person name="Liang J."/>
        </authorList>
    </citation>
    <scope>NUCLEOTIDE SEQUENCE [LARGE SCALE GENOMIC DNA]</scope>
    <source>
        <strain evidence="1 2">LJC006</strain>
    </source>
</reference>
<evidence type="ECO:0000313" key="1">
    <source>
        <dbReference type="EMBL" id="RQW62366.1"/>
    </source>
</evidence>
<evidence type="ECO:0000313" key="2">
    <source>
        <dbReference type="Proteomes" id="UP000281112"/>
    </source>
</evidence>
<dbReference type="Proteomes" id="UP000281112">
    <property type="component" value="Unassembled WGS sequence"/>
</dbReference>
<dbReference type="RefSeq" id="WP_124937903.1">
    <property type="nucleotide sequence ID" value="NZ_RJVQ01000006.1"/>
</dbReference>
<proteinExistence type="predicted"/>
<dbReference type="EMBL" id="RJVQ01000006">
    <property type="protein sequence ID" value="RQW62366.1"/>
    <property type="molecule type" value="Genomic_DNA"/>
</dbReference>
<organism evidence="1 2">
    <name type="scientific">Vibrio viridaestus</name>
    <dbReference type="NCBI Taxonomy" id="2487322"/>
    <lineage>
        <taxon>Bacteria</taxon>
        <taxon>Pseudomonadati</taxon>
        <taxon>Pseudomonadota</taxon>
        <taxon>Gammaproteobacteria</taxon>
        <taxon>Vibrionales</taxon>
        <taxon>Vibrionaceae</taxon>
        <taxon>Vibrio</taxon>
    </lineage>
</organism>
<dbReference type="AlphaFoldDB" id="A0A3N9U2Y5"/>
<dbReference type="OrthoDB" id="7849477at2"/>